<evidence type="ECO:0000313" key="1">
    <source>
        <dbReference type="EMBL" id="MEB3964987.1"/>
    </source>
</evidence>
<proteinExistence type="predicted"/>
<gene>
    <name evidence="1" type="ORF">OKJ48_32875</name>
</gene>
<dbReference type="Proteomes" id="UP001352223">
    <property type="component" value="Unassembled WGS sequence"/>
</dbReference>
<protein>
    <submittedName>
        <fullName evidence="1">DUF6233 domain-containing protein</fullName>
    </submittedName>
</protein>
<dbReference type="RefSeq" id="WP_324772840.1">
    <property type="nucleotide sequence ID" value="NZ_BAAATS010000005.1"/>
</dbReference>
<dbReference type="EMBL" id="JAOZYB010000320">
    <property type="protein sequence ID" value="MEB3964987.1"/>
    <property type="molecule type" value="Genomic_DNA"/>
</dbReference>
<comment type="caution">
    <text evidence="1">The sequence shown here is derived from an EMBL/GenBank/DDBJ whole genome shotgun (WGS) entry which is preliminary data.</text>
</comment>
<name>A0ABU6CJW9_9ACTN</name>
<evidence type="ECO:0000313" key="2">
    <source>
        <dbReference type="Proteomes" id="UP001352223"/>
    </source>
</evidence>
<dbReference type="Pfam" id="PF19746">
    <property type="entry name" value="DUF6233"/>
    <property type="match status" value="1"/>
</dbReference>
<keyword evidence="2" id="KW-1185">Reference proteome</keyword>
<dbReference type="InterPro" id="IPR046200">
    <property type="entry name" value="DUF6233"/>
</dbReference>
<sequence length="114" mass="12702">MSADPIPADRLAQLQFLERVQERDLARTRRWIEDEKRRRTEHARGEAARPEPPDWLLEVGLTGRAAVYVHAGSCHMAGKRSRPLTADQARDALHHGPVPACPHCRPDSALGLTG</sequence>
<accession>A0ABU6CJW9</accession>
<reference evidence="1 2" key="1">
    <citation type="submission" date="2022-10" db="EMBL/GenBank/DDBJ databases">
        <authorList>
            <person name="Xie J."/>
            <person name="Shen N."/>
        </authorList>
    </citation>
    <scope>NUCLEOTIDE SEQUENCE [LARGE SCALE GENOMIC DNA]</scope>
    <source>
        <strain evidence="1 2">DSM 41681</strain>
    </source>
</reference>
<organism evidence="1 2">
    <name type="scientific">Streptomyces kunmingensis</name>
    <dbReference type="NCBI Taxonomy" id="68225"/>
    <lineage>
        <taxon>Bacteria</taxon>
        <taxon>Bacillati</taxon>
        <taxon>Actinomycetota</taxon>
        <taxon>Actinomycetes</taxon>
        <taxon>Kitasatosporales</taxon>
        <taxon>Streptomycetaceae</taxon>
        <taxon>Streptomyces</taxon>
    </lineage>
</organism>